<feature type="compositionally biased region" description="Basic residues" evidence="1">
    <location>
        <begin position="81"/>
        <end position="103"/>
    </location>
</feature>
<proteinExistence type="predicted"/>
<accession>A0AAW2FTJ7</accession>
<reference evidence="2 3" key="1">
    <citation type="submission" date="2023-03" db="EMBL/GenBank/DDBJ databases">
        <title>High recombination rates correlate with genetic variation in Cardiocondyla obscurior ants.</title>
        <authorList>
            <person name="Errbii M."/>
        </authorList>
    </citation>
    <scope>NUCLEOTIDE SEQUENCE [LARGE SCALE GENOMIC DNA]</scope>
    <source>
        <strain evidence="2">Alpha-2009</strain>
        <tissue evidence="2">Whole body</tissue>
    </source>
</reference>
<comment type="caution">
    <text evidence="2">The sequence shown here is derived from an EMBL/GenBank/DDBJ whole genome shotgun (WGS) entry which is preliminary data.</text>
</comment>
<evidence type="ECO:0000313" key="2">
    <source>
        <dbReference type="EMBL" id="KAL0118550.1"/>
    </source>
</evidence>
<keyword evidence="3" id="KW-1185">Reference proteome</keyword>
<dbReference type="Proteomes" id="UP001430953">
    <property type="component" value="Unassembled WGS sequence"/>
</dbReference>
<dbReference type="AlphaFoldDB" id="A0AAW2FTJ7"/>
<name>A0AAW2FTJ7_9HYME</name>
<evidence type="ECO:0008006" key="4">
    <source>
        <dbReference type="Google" id="ProtNLM"/>
    </source>
</evidence>
<dbReference type="EMBL" id="JADYXP020000008">
    <property type="protein sequence ID" value="KAL0118550.1"/>
    <property type="molecule type" value="Genomic_DNA"/>
</dbReference>
<organism evidence="2 3">
    <name type="scientific">Cardiocondyla obscurior</name>
    <dbReference type="NCBI Taxonomy" id="286306"/>
    <lineage>
        <taxon>Eukaryota</taxon>
        <taxon>Metazoa</taxon>
        <taxon>Ecdysozoa</taxon>
        <taxon>Arthropoda</taxon>
        <taxon>Hexapoda</taxon>
        <taxon>Insecta</taxon>
        <taxon>Pterygota</taxon>
        <taxon>Neoptera</taxon>
        <taxon>Endopterygota</taxon>
        <taxon>Hymenoptera</taxon>
        <taxon>Apocrita</taxon>
        <taxon>Aculeata</taxon>
        <taxon>Formicoidea</taxon>
        <taxon>Formicidae</taxon>
        <taxon>Myrmicinae</taxon>
        <taxon>Cardiocondyla</taxon>
    </lineage>
</organism>
<feature type="compositionally biased region" description="Pro residues" evidence="1">
    <location>
        <begin position="132"/>
        <end position="144"/>
    </location>
</feature>
<protein>
    <recommendedName>
        <fullName evidence="4">H15 domain-containing protein</fullName>
    </recommendedName>
</protein>
<feature type="region of interest" description="Disordered" evidence="1">
    <location>
        <begin position="69"/>
        <end position="164"/>
    </location>
</feature>
<evidence type="ECO:0000256" key="1">
    <source>
        <dbReference type="SAM" id="MobiDB-lite"/>
    </source>
</evidence>
<gene>
    <name evidence="2" type="ORF">PUN28_009308</name>
</gene>
<sequence length="164" mass="19085">MARRAALVYHLLRTEQPPDGFSTKEILTRVSDKYDIALGKTLRRDVAIALRRGLDFGILAKKRNKFRFDPGFHQTTNLKRNIVRRKADRGRTKNRKGKSKKATGRSNAAKGRRQQRRQSRSRNRDRKQSNPVPCPKLPTTPPSWSPKRRLLIEEPIPRVKRVQQ</sequence>
<evidence type="ECO:0000313" key="3">
    <source>
        <dbReference type="Proteomes" id="UP001430953"/>
    </source>
</evidence>
<feature type="compositionally biased region" description="Basic residues" evidence="1">
    <location>
        <begin position="110"/>
        <end position="125"/>
    </location>
</feature>